<dbReference type="NCBIfam" id="TIGR02521">
    <property type="entry name" value="type_IV_pilW"/>
    <property type="match status" value="1"/>
</dbReference>
<dbReference type="SMART" id="SM00028">
    <property type="entry name" value="TPR"/>
    <property type="match status" value="3"/>
</dbReference>
<protein>
    <submittedName>
        <fullName evidence="4">Type IV pilus biogenesis/stability protein PilW</fullName>
    </submittedName>
</protein>
<dbReference type="InterPro" id="IPR019734">
    <property type="entry name" value="TPR_rpt"/>
</dbReference>
<dbReference type="Gene3D" id="1.25.40.10">
    <property type="entry name" value="Tetratricopeptide repeat domain"/>
    <property type="match status" value="1"/>
</dbReference>
<dbReference type="PROSITE" id="PS50005">
    <property type="entry name" value="TPR"/>
    <property type="match status" value="2"/>
</dbReference>
<proteinExistence type="predicted"/>
<dbReference type="PANTHER" id="PTHR44216:SF3">
    <property type="entry name" value="PROTEIN O-MANNOSYL-TRANSFERASE TMTC2"/>
    <property type="match status" value="1"/>
</dbReference>
<dbReference type="InterPro" id="IPR011990">
    <property type="entry name" value="TPR-like_helical_dom_sf"/>
</dbReference>
<dbReference type="PROSITE" id="PS51257">
    <property type="entry name" value="PROKAR_LIPOPROTEIN"/>
    <property type="match status" value="1"/>
</dbReference>
<organism evidence="4 5">
    <name type="scientific">Pseudoxanthomonas composti</name>
    <dbReference type="NCBI Taxonomy" id="2137479"/>
    <lineage>
        <taxon>Bacteria</taxon>
        <taxon>Pseudomonadati</taxon>
        <taxon>Pseudomonadota</taxon>
        <taxon>Gammaproteobacteria</taxon>
        <taxon>Lysobacterales</taxon>
        <taxon>Lysobacteraceae</taxon>
        <taxon>Pseudoxanthomonas</taxon>
    </lineage>
</organism>
<dbReference type="EMBL" id="SAWZ01000002">
    <property type="protein sequence ID" value="RXR07458.1"/>
    <property type="molecule type" value="Genomic_DNA"/>
</dbReference>
<feature type="repeat" description="TPR" evidence="3">
    <location>
        <begin position="93"/>
        <end position="126"/>
    </location>
</feature>
<dbReference type="OrthoDB" id="9814042at2"/>
<dbReference type="Proteomes" id="UP000289784">
    <property type="component" value="Unassembled WGS sequence"/>
</dbReference>
<evidence type="ECO:0000313" key="4">
    <source>
        <dbReference type="EMBL" id="RXR07458.1"/>
    </source>
</evidence>
<dbReference type="PANTHER" id="PTHR44216">
    <property type="entry name" value="PROTEIN O-MANNOSYL-TRANSFERASE TMTC2"/>
    <property type="match status" value="1"/>
</dbReference>
<keyword evidence="2 3" id="KW-0802">TPR repeat</keyword>
<evidence type="ECO:0000256" key="1">
    <source>
        <dbReference type="ARBA" id="ARBA00022737"/>
    </source>
</evidence>
<dbReference type="SUPFAM" id="SSF48452">
    <property type="entry name" value="TPR-like"/>
    <property type="match status" value="1"/>
</dbReference>
<dbReference type="InterPro" id="IPR013360">
    <property type="entry name" value="Pilus_4_PilW"/>
</dbReference>
<accession>A0A4Q1JYA9</accession>
<evidence type="ECO:0000313" key="5">
    <source>
        <dbReference type="Proteomes" id="UP000289784"/>
    </source>
</evidence>
<keyword evidence="5" id="KW-1185">Reference proteome</keyword>
<reference evidence="4 5" key="1">
    <citation type="submission" date="2019-01" db="EMBL/GenBank/DDBJ databases">
        <title>Pseudoxanthomonas composti sp. nov., isolated from compost.</title>
        <authorList>
            <person name="Yang G."/>
        </authorList>
    </citation>
    <scope>NUCLEOTIDE SEQUENCE [LARGE SCALE GENOMIC DNA]</scope>
    <source>
        <strain evidence="4 5">GSS15</strain>
    </source>
</reference>
<keyword evidence="1" id="KW-0677">Repeat</keyword>
<sequence length="275" mass="29557">MRRPERALVLIPLLAAVLVLAGCSRLTFVKTKPEIVKFKKHESPYEVKDSAATRQRLAEQARVDRAWQRLTAGDVEEAGREASAVLKADQDNVAAHTIMGIVQSSRGQAAAAGQHYRRAAELSPKDPGVINNYGAWLCGNGSPAEALVWFDRALALPNYTSPASALANAGGCALQVGQYERAERDLRKALELDPVNAYALASMASNEHRKGRDFEARAFIERRLAAAPADAGVLQLAADIESGLGDKVAASRYLQRLGTEFPRQGAANSGDSARP</sequence>
<name>A0A4Q1JYA9_9GAMM</name>
<gene>
    <name evidence="4" type="primary">pilW</name>
    <name evidence="4" type="ORF">EPA99_05995</name>
</gene>
<dbReference type="AlphaFoldDB" id="A0A4Q1JYA9"/>
<dbReference type="InterPro" id="IPR013105">
    <property type="entry name" value="TPR_2"/>
</dbReference>
<comment type="caution">
    <text evidence="4">The sequence shown here is derived from an EMBL/GenBank/DDBJ whole genome shotgun (WGS) entry which is preliminary data.</text>
</comment>
<dbReference type="Pfam" id="PF13432">
    <property type="entry name" value="TPR_16"/>
    <property type="match status" value="1"/>
</dbReference>
<evidence type="ECO:0000256" key="2">
    <source>
        <dbReference type="ARBA" id="ARBA00022803"/>
    </source>
</evidence>
<feature type="repeat" description="TPR" evidence="3">
    <location>
        <begin position="163"/>
        <end position="196"/>
    </location>
</feature>
<evidence type="ECO:0000256" key="3">
    <source>
        <dbReference type="PROSITE-ProRule" id="PRU00339"/>
    </source>
</evidence>
<dbReference type="InterPro" id="IPR052384">
    <property type="entry name" value="TMTC_O-mannosyltransferase"/>
</dbReference>
<dbReference type="Pfam" id="PF07719">
    <property type="entry name" value="TPR_2"/>
    <property type="match status" value="1"/>
</dbReference>
<dbReference type="PROSITE" id="PS50293">
    <property type="entry name" value="TPR_REGION"/>
    <property type="match status" value="1"/>
</dbReference>